<reference evidence="2" key="1">
    <citation type="submission" date="2020-06" db="EMBL/GenBank/DDBJ databases">
        <authorList>
            <consortium name="Plant Systems Biology data submission"/>
        </authorList>
    </citation>
    <scope>NUCLEOTIDE SEQUENCE</scope>
    <source>
        <strain evidence="2">D6</strain>
    </source>
</reference>
<name>A0A9N8DSI0_9STRA</name>
<dbReference type="Proteomes" id="UP001153069">
    <property type="component" value="Unassembled WGS sequence"/>
</dbReference>
<dbReference type="EMBL" id="CAICTM010000249">
    <property type="protein sequence ID" value="CAB9505981.1"/>
    <property type="molecule type" value="Genomic_DNA"/>
</dbReference>
<keyword evidence="3" id="KW-1185">Reference proteome</keyword>
<sequence length="915" mass="100673">MLILLLVILVTSHVVASETFVPLCWGQDHRSSSPLFDNDILRGYKLNIAEGGSPLRHHVFEGEIEAVPSSNTLSRSLVIKTLDDIKDVLEIEGSLGVSYGPMTSREDSAYFLQSKVASKQQVTSWYRSRHVAYAKAVDVNTLKPMFGVDLLDGDEIADHFGSKFIDQIIYGAQLDVVFTLTSSEDIDMKEVEAELKRKIGVEPLSDEFQANFKKQDGQSRSKYEMTIVAQACGVDFSTPTNPSFEQVNELIDDFNSQYNKSKVAVVQGGTIDAEQSNILEQFSPIGFTLSSIADYLPNLNEVASDDLGSRMTELREVFHQALFWEAKITAFRNQQELIYLDSRSRDEMFEPYNTEVSKVLHKLEAKIEECLEYRSQPMATIVGSDETKAAKIPDTYPSSGHDEDALQGLVGAAFIPSPVTVGKSTFDHMHYIGFALPNRIDTSSLNIVSRTTANWIPWMAGTLLRDQDNSLVATGITPESLERQAYAVTHDVLPFGLEYLHYGEEIFFQSGGAGSRWLNGLGGVHTANPLETGSRNTYQWNFWSELVSDDLLSGHDPKHGQCLKYGDKVYLNTAGLWLRGGIPPDDSNADGGVETKAFEEIDKSDLDSYVWIVRSTFGSGVHTDKDPALGQCVQNLNRVYLQLNVSEWRWLCGATGAGTVGVDIRNVYDNDELGNHGHYEWIMQTTLGNGSDTNGFFCAATAASGSWTPLKYSADESQTVSVSTGIKGRNIQFPYFKRTSLWDDSVAGSVGGGFHFGRGNLDIDWLVATELVPSAHEALGSSDSPTNQTFAPGQVWQFVFEISDTCAPKWELRTGDLVVTEGPDQEPCCLPGFETDNPHGRCRLQSPCQCEASVCYPPVPKWTVSPTDAPIASNVSAASPPPVAPPSKSKNIRSSGIMARVHSLVWLSLVLVVFV</sequence>
<comment type="caution">
    <text evidence="2">The sequence shown here is derived from an EMBL/GenBank/DDBJ whole genome shotgun (WGS) entry which is preliminary data.</text>
</comment>
<proteinExistence type="predicted"/>
<feature type="chain" id="PRO_5040203606" evidence="1">
    <location>
        <begin position="18"/>
        <end position="915"/>
    </location>
</feature>
<keyword evidence="1" id="KW-0732">Signal</keyword>
<evidence type="ECO:0000313" key="3">
    <source>
        <dbReference type="Proteomes" id="UP001153069"/>
    </source>
</evidence>
<dbReference type="PANTHER" id="PTHR47825:SF1">
    <property type="entry name" value="G DOMAIN-CONTAINING PROTEIN-RELATED"/>
    <property type="match status" value="1"/>
</dbReference>
<dbReference type="OrthoDB" id="10650523at2759"/>
<dbReference type="AlphaFoldDB" id="A0A9N8DSI0"/>
<organism evidence="2 3">
    <name type="scientific">Seminavis robusta</name>
    <dbReference type="NCBI Taxonomy" id="568900"/>
    <lineage>
        <taxon>Eukaryota</taxon>
        <taxon>Sar</taxon>
        <taxon>Stramenopiles</taxon>
        <taxon>Ochrophyta</taxon>
        <taxon>Bacillariophyta</taxon>
        <taxon>Bacillariophyceae</taxon>
        <taxon>Bacillariophycidae</taxon>
        <taxon>Naviculales</taxon>
        <taxon>Naviculaceae</taxon>
        <taxon>Seminavis</taxon>
    </lineage>
</organism>
<evidence type="ECO:0000256" key="1">
    <source>
        <dbReference type="SAM" id="SignalP"/>
    </source>
</evidence>
<gene>
    <name evidence="2" type="ORF">SEMRO_250_G098880.1</name>
</gene>
<protein>
    <submittedName>
        <fullName evidence="2">Uncharacterized protein</fullName>
    </submittedName>
</protein>
<accession>A0A9N8DSI0</accession>
<dbReference type="PANTHER" id="PTHR47825">
    <property type="entry name" value="AAA_23 DOMAIN-CONTAINING PROTEIN"/>
    <property type="match status" value="1"/>
</dbReference>
<evidence type="ECO:0000313" key="2">
    <source>
        <dbReference type="EMBL" id="CAB9505981.1"/>
    </source>
</evidence>
<feature type="signal peptide" evidence="1">
    <location>
        <begin position="1"/>
        <end position="17"/>
    </location>
</feature>